<name>A0A4R6B2F0_9RHOB</name>
<evidence type="ECO:0000256" key="1">
    <source>
        <dbReference type="SAM" id="SignalP"/>
    </source>
</evidence>
<protein>
    <submittedName>
        <fullName evidence="3">PepSY domain-containing protein</fullName>
    </submittedName>
</protein>
<dbReference type="EMBL" id="SMZO01000005">
    <property type="protein sequence ID" value="TDL90790.1"/>
    <property type="molecule type" value="Genomic_DNA"/>
</dbReference>
<evidence type="ECO:0000313" key="3">
    <source>
        <dbReference type="EMBL" id="TDL90790.1"/>
    </source>
</evidence>
<keyword evidence="1" id="KW-0732">Signal</keyword>
<dbReference type="Proteomes" id="UP000294562">
    <property type="component" value="Unassembled WGS sequence"/>
</dbReference>
<proteinExistence type="predicted"/>
<comment type="caution">
    <text evidence="3">The sequence shown here is derived from an EMBL/GenBank/DDBJ whole genome shotgun (WGS) entry which is preliminary data.</text>
</comment>
<dbReference type="InterPro" id="IPR025711">
    <property type="entry name" value="PepSY"/>
</dbReference>
<sequence length="86" mass="9560">MKYLISALAFFVLSTPAVASNQPDDIPSETVAQIMEKLDGMKCQMVADDIELEDGVYELDDVICEGGNQYDIKLDTDLNEISRRAE</sequence>
<accession>A0A4R6B2F0</accession>
<feature type="chain" id="PRO_5020223878" evidence="1">
    <location>
        <begin position="20"/>
        <end position="86"/>
    </location>
</feature>
<feature type="domain" description="PepSY" evidence="2">
    <location>
        <begin position="4"/>
        <end position="84"/>
    </location>
</feature>
<feature type="signal peptide" evidence="1">
    <location>
        <begin position="1"/>
        <end position="19"/>
    </location>
</feature>
<evidence type="ECO:0000313" key="4">
    <source>
        <dbReference type="Proteomes" id="UP000294562"/>
    </source>
</evidence>
<reference evidence="3 4" key="1">
    <citation type="submission" date="2019-03" db="EMBL/GenBank/DDBJ databases">
        <title>Rhodobacteraceae bacterium SM1902, a new member of the family Rhodobacteraceae isolated from Yantai.</title>
        <authorList>
            <person name="Sun Y."/>
        </authorList>
    </citation>
    <scope>NUCLEOTIDE SEQUENCE [LARGE SCALE GENOMIC DNA]</scope>
    <source>
        <strain evidence="3 4">SM1902</strain>
    </source>
</reference>
<gene>
    <name evidence="3" type="ORF">E2L05_03230</name>
</gene>
<dbReference type="OrthoDB" id="583390at2"/>
<dbReference type="RefSeq" id="WP_133341462.1">
    <property type="nucleotide sequence ID" value="NZ_SMZO01000005.1"/>
</dbReference>
<evidence type="ECO:0000259" key="2">
    <source>
        <dbReference type="Pfam" id="PF13670"/>
    </source>
</evidence>
<organism evidence="3 4">
    <name type="scientific">Meridianimarinicoccus aquatilis</name>
    <dbReference type="NCBI Taxonomy" id="2552766"/>
    <lineage>
        <taxon>Bacteria</taxon>
        <taxon>Pseudomonadati</taxon>
        <taxon>Pseudomonadota</taxon>
        <taxon>Alphaproteobacteria</taxon>
        <taxon>Rhodobacterales</taxon>
        <taxon>Paracoccaceae</taxon>
        <taxon>Meridianimarinicoccus</taxon>
    </lineage>
</organism>
<dbReference type="AlphaFoldDB" id="A0A4R6B2F0"/>
<keyword evidence="4" id="KW-1185">Reference proteome</keyword>
<dbReference type="Pfam" id="PF13670">
    <property type="entry name" value="PepSY_2"/>
    <property type="match status" value="1"/>
</dbReference>